<keyword evidence="4" id="KW-1133">Transmembrane helix</keyword>
<dbReference type="OrthoDB" id="423807at2759"/>
<name>A0A6S7GX69_PARCT</name>
<accession>A0A6S7GX69</accession>
<dbReference type="InterPro" id="IPR051843">
    <property type="entry name" value="CPA1_transporter"/>
</dbReference>
<dbReference type="Pfam" id="PF00999">
    <property type="entry name" value="Na_H_Exchanger"/>
    <property type="match status" value="1"/>
</dbReference>
<evidence type="ECO:0000256" key="2">
    <source>
        <dbReference type="ARBA" id="ARBA00007367"/>
    </source>
</evidence>
<dbReference type="GO" id="GO:0015297">
    <property type="term" value="F:antiporter activity"/>
    <property type="evidence" value="ECO:0007669"/>
    <property type="project" value="InterPro"/>
</dbReference>
<dbReference type="PANTHER" id="PTHR31102">
    <property type="match status" value="1"/>
</dbReference>
<organism evidence="7 8">
    <name type="scientific">Paramuricea clavata</name>
    <name type="common">Red gorgonian</name>
    <name type="synonym">Violescent sea-whip</name>
    <dbReference type="NCBI Taxonomy" id="317549"/>
    <lineage>
        <taxon>Eukaryota</taxon>
        <taxon>Metazoa</taxon>
        <taxon>Cnidaria</taxon>
        <taxon>Anthozoa</taxon>
        <taxon>Octocorallia</taxon>
        <taxon>Malacalcyonacea</taxon>
        <taxon>Plexauridae</taxon>
        <taxon>Paramuricea</taxon>
    </lineage>
</organism>
<evidence type="ECO:0000313" key="7">
    <source>
        <dbReference type="EMBL" id="CAB3996195.1"/>
    </source>
</evidence>
<comment type="similarity">
    <text evidence="2">Belongs to the monovalent cation:proton antiporter 1 (CPA1) transporter (TC 2.A.36) family.</text>
</comment>
<feature type="domain" description="Cation/H+ exchanger transmembrane" evidence="6">
    <location>
        <begin position="81"/>
        <end position="331"/>
    </location>
</feature>
<comment type="caution">
    <text evidence="7">The sequence shown here is derived from an EMBL/GenBank/DDBJ whole genome shotgun (WGS) entry which is preliminary data.</text>
</comment>
<comment type="subcellular location">
    <subcellularLocation>
        <location evidence="1">Membrane</location>
        <topology evidence="1">Multi-pass membrane protein</topology>
    </subcellularLocation>
</comment>
<gene>
    <name evidence="7" type="ORF">PACLA_8A012768</name>
</gene>
<dbReference type="EMBL" id="CACRXK020002819">
    <property type="protein sequence ID" value="CAB3996195.1"/>
    <property type="molecule type" value="Genomic_DNA"/>
</dbReference>
<evidence type="ECO:0000256" key="1">
    <source>
        <dbReference type="ARBA" id="ARBA00004141"/>
    </source>
</evidence>
<evidence type="ECO:0000313" key="8">
    <source>
        <dbReference type="Proteomes" id="UP001152795"/>
    </source>
</evidence>
<sequence>MEDKAIDFELNNENENITTSDSKYTAYIDKFNSICSGKAGVFITSLLLAALIWTATLTITKSENLPGGNLFGLFVVFVCSLLLGALLSRLPFLQLPNLLGMLLAGLLLTNIQAINVVQNIQQSWSVSLRNIALVVILLRSGLELDPVALKKLKRTVITLAFGPCIIEALTVAVAANLLLELPWLWGLQLGFVLGAVSPAIVVPQLLKLQDQGFGVNEGIPTLVMAASSCDDVLAISLFTVFLGVAFSTGDLIFNIFRGPLEILLGITIGCLSGFILSFIPSNHETQYLHEKRFVMLLSLGIMLLFGSTWIKLSGAGALAVLTTAFVAAHGWTDKGK</sequence>
<dbReference type="GO" id="GO:0016020">
    <property type="term" value="C:membrane"/>
    <property type="evidence" value="ECO:0007669"/>
    <property type="project" value="UniProtKB-SubCell"/>
</dbReference>
<keyword evidence="5" id="KW-0472">Membrane</keyword>
<evidence type="ECO:0000256" key="5">
    <source>
        <dbReference type="ARBA" id="ARBA00023136"/>
    </source>
</evidence>
<evidence type="ECO:0000259" key="6">
    <source>
        <dbReference type="Pfam" id="PF00999"/>
    </source>
</evidence>
<dbReference type="InterPro" id="IPR006153">
    <property type="entry name" value="Cation/H_exchanger_TM"/>
</dbReference>
<dbReference type="Proteomes" id="UP001152795">
    <property type="component" value="Unassembled WGS sequence"/>
</dbReference>
<keyword evidence="8" id="KW-1185">Reference proteome</keyword>
<protein>
    <submittedName>
        <fullName evidence="7">Mitochondrial sodium hydrogen exchanger 9B2</fullName>
    </submittedName>
</protein>
<dbReference type="Gene3D" id="1.20.1530.20">
    <property type="match status" value="1"/>
</dbReference>
<dbReference type="AlphaFoldDB" id="A0A6S7GX69"/>
<proteinExistence type="inferred from homology"/>
<dbReference type="InterPro" id="IPR038770">
    <property type="entry name" value="Na+/solute_symporter_sf"/>
</dbReference>
<dbReference type="PANTHER" id="PTHR31102:SF1">
    <property type="entry name" value="CATION_H+ EXCHANGER DOMAIN-CONTAINING PROTEIN"/>
    <property type="match status" value="1"/>
</dbReference>
<feature type="non-terminal residue" evidence="7">
    <location>
        <position position="336"/>
    </location>
</feature>
<evidence type="ECO:0000256" key="3">
    <source>
        <dbReference type="ARBA" id="ARBA00022692"/>
    </source>
</evidence>
<keyword evidence="3" id="KW-0812">Transmembrane</keyword>
<dbReference type="GO" id="GO:1902600">
    <property type="term" value="P:proton transmembrane transport"/>
    <property type="evidence" value="ECO:0007669"/>
    <property type="project" value="InterPro"/>
</dbReference>
<reference evidence="7" key="1">
    <citation type="submission" date="2020-04" db="EMBL/GenBank/DDBJ databases">
        <authorList>
            <person name="Alioto T."/>
            <person name="Alioto T."/>
            <person name="Gomez Garrido J."/>
        </authorList>
    </citation>
    <scope>NUCLEOTIDE SEQUENCE</scope>
    <source>
        <strain evidence="7">A484AB</strain>
    </source>
</reference>
<evidence type="ECO:0000256" key="4">
    <source>
        <dbReference type="ARBA" id="ARBA00022989"/>
    </source>
</evidence>